<feature type="domain" description="HTH tetR-type" evidence="3">
    <location>
        <begin position="19"/>
        <end position="79"/>
    </location>
</feature>
<accession>I0HVP1</accession>
<dbReference type="Proteomes" id="UP000007883">
    <property type="component" value="Chromosome"/>
</dbReference>
<dbReference type="InterPro" id="IPR001647">
    <property type="entry name" value="HTH_TetR"/>
</dbReference>
<dbReference type="InterPro" id="IPR009057">
    <property type="entry name" value="Homeodomain-like_sf"/>
</dbReference>
<dbReference type="Pfam" id="PF00440">
    <property type="entry name" value="TetR_N"/>
    <property type="match status" value="1"/>
</dbReference>
<dbReference type="KEGG" id="rge:RGE_37390"/>
<feature type="DNA-binding region" description="H-T-H motif" evidence="2">
    <location>
        <begin position="42"/>
        <end position="61"/>
    </location>
</feature>
<keyword evidence="1 2" id="KW-0238">DNA-binding</keyword>
<dbReference type="PATRIC" id="fig|983917.3.peg.3648"/>
<dbReference type="PANTHER" id="PTHR43479">
    <property type="entry name" value="ACREF/ENVCD OPERON REPRESSOR-RELATED"/>
    <property type="match status" value="1"/>
</dbReference>
<name>I0HVP1_RUBGI</name>
<reference evidence="4 5" key="1">
    <citation type="journal article" date="2012" name="J. Bacteriol.">
        <title>Complete genome sequence of phototrophic betaproteobacterium Rubrivivax gelatinosus IL144.</title>
        <authorList>
            <person name="Nagashima S."/>
            <person name="Kamimura A."/>
            <person name="Shimizu T."/>
            <person name="Nakamura-isaki S."/>
            <person name="Aono E."/>
            <person name="Sakamoto K."/>
            <person name="Ichikawa N."/>
            <person name="Nakazawa H."/>
            <person name="Sekine M."/>
            <person name="Yamazaki S."/>
            <person name="Fujita N."/>
            <person name="Shimada K."/>
            <person name="Hanada S."/>
            <person name="Nagashima K.V.P."/>
        </authorList>
    </citation>
    <scope>NUCLEOTIDE SEQUENCE [LARGE SCALE GENOMIC DNA]</scope>
    <source>
        <strain evidence="5">NBRC 100245 / IL144</strain>
    </source>
</reference>
<evidence type="ECO:0000259" key="3">
    <source>
        <dbReference type="PROSITE" id="PS50977"/>
    </source>
</evidence>
<dbReference type="Gene3D" id="1.10.357.10">
    <property type="entry name" value="Tetracycline Repressor, domain 2"/>
    <property type="match status" value="1"/>
</dbReference>
<dbReference type="AlphaFoldDB" id="I0HVP1"/>
<dbReference type="SUPFAM" id="SSF46689">
    <property type="entry name" value="Homeodomain-like"/>
    <property type="match status" value="1"/>
</dbReference>
<dbReference type="PANTHER" id="PTHR43479:SF11">
    <property type="entry name" value="ACREF_ENVCD OPERON REPRESSOR-RELATED"/>
    <property type="match status" value="1"/>
</dbReference>
<sequence length="226" mass="25237">MAPRKSPAPKRRRSAAARASFRQALIAQAQALMRSAGSEAVTIRAVTEPLGVSQMAFYTYFESRTELLRAVWTECIGELQDALLTAPAPDASPREVLRAHVETFLRYWEQQPDLYRIVYNPALSFQTTPEMARAEPVYAEMLELGRQRVAAVIGANANDAAVLTLGEQIFTKGVGYLHTVLVLRRYPIADPVRLREWVIEDIVEGVARHGRAPADPAPATRKRQKR</sequence>
<gene>
    <name evidence="4" type="ordered locus">RGE_37390</name>
</gene>
<dbReference type="PROSITE" id="PS50977">
    <property type="entry name" value="HTH_TETR_2"/>
    <property type="match status" value="1"/>
</dbReference>
<dbReference type="GO" id="GO:0003677">
    <property type="term" value="F:DNA binding"/>
    <property type="evidence" value="ECO:0007669"/>
    <property type="project" value="UniProtKB-UniRule"/>
</dbReference>
<organism evidence="4 5">
    <name type="scientific">Rubrivivax gelatinosus (strain NBRC 100245 / IL144)</name>
    <dbReference type="NCBI Taxonomy" id="983917"/>
    <lineage>
        <taxon>Bacteria</taxon>
        <taxon>Pseudomonadati</taxon>
        <taxon>Pseudomonadota</taxon>
        <taxon>Betaproteobacteria</taxon>
        <taxon>Burkholderiales</taxon>
        <taxon>Sphaerotilaceae</taxon>
        <taxon>Rubrivivax</taxon>
    </lineage>
</organism>
<dbReference type="HOGENOM" id="CLU_1223992_0_0_4"/>
<dbReference type="EMBL" id="AP012320">
    <property type="protein sequence ID" value="BAL97078.1"/>
    <property type="molecule type" value="Genomic_DNA"/>
</dbReference>
<keyword evidence="5" id="KW-1185">Reference proteome</keyword>
<dbReference type="STRING" id="983917.RGE_37390"/>
<protein>
    <submittedName>
        <fullName evidence="4">Transcriptional regulator, TetR family</fullName>
    </submittedName>
</protein>
<evidence type="ECO:0000256" key="2">
    <source>
        <dbReference type="PROSITE-ProRule" id="PRU00335"/>
    </source>
</evidence>
<evidence type="ECO:0000313" key="4">
    <source>
        <dbReference type="EMBL" id="BAL97078.1"/>
    </source>
</evidence>
<dbReference type="InterPro" id="IPR050624">
    <property type="entry name" value="HTH-type_Tx_Regulator"/>
</dbReference>
<proteinExistence type="predicted"/>
<evidence type="ECO:0000256" key="1">
    <source>
        <dbReference type="ARBA" id="ARBA00023125"/>
    </source>
</evidence>
<evidence type="ECO:0000313" key="5">
    <source>
        <dbReference type="Proteomes" id="UP000007883"/>
    </source>
</evidence>
<dbReference type="eggNOG" id="COG1309">
    <property type="taxonomic scope" value="Bacteria"/>
</dbReference>
<dbReference type="RefSeq" id="WP_014429933.1">
    <property type="nucleotide sequence ID" value="NC_017075.1"/>
</dbReference>